<evidence type="ECO:0000256" key="1">
    <source>
        <dbReference type="SAM" id="MobiDB-lite"/>
    </source>
</evidence>
<keyword evidence="3" id="KW-1185">Reference proteome</keyword>
<comment type="caution">
    <text evidence="2">The sequence shown here is derived from an EMBL/GenBank/DDBJ whole genome shotgun (WGS) entry which is preliminary data.</text>
</comment>
<dbReference type="EMBL" id="BAABHQ010000008">
    <property type="protein sequence ID" value="GAA4878744.1"/>
    <property type="molecule type" value="Genomic_DNA"/>
</dbReference>
<organism evidence="2 3">
    <name type="scientific">Actinomycetospora straminea</name>
    <dbReference type="NCBI Taxonomy" id="663607"/>
    <lineage>
        <taxon>Bacteria</taxon>
        <taxon>Bacillati</taxon>
        <taxon>Actinomycetota</taxon>
        <taxon>Actinomycetes</taxon>
        <taxon>Pseudonocardiales</taxon>
        <taxon>Pseudonocardiaceae</taxon>
        <taxon>Actinomycetospora</taxon>
    </lineage>
</organism>
<gene>
    <name evidence="2" type="ORF">GCM10023203_31590</name>
</gene>
<sequence length="718" mass="76681">MAESTTTPRASARADAASDVSTSRRSTPPATVVGTSHVSGRYRGSRDDGADVVELRIDLDGVIGGPRVSADVFAVAGATTRYTGSFVMADPVVTGTASSVRIEGAVRATWPAGPTGARVEVAGTEPSGAPAPTAPPGPATIRLSSPAESAGTTWSCEFVSARYRTVVYEQDTVTDQEPFVSYDTGLLPRPEGTPQRVLTVAGAFADAGVELTPVAGGADVVPVSGAGPDRQWGDDELHAAMVNHASRFADVRQWSVWLLVATAYDHPSPVRGIMFDQAGRGRQGCAVFNDVIAGSGPKARRAQLRTYVHELGHCFNLRHSWEKNLALPPAPLGPHSGRGDRSWMNYPQEYRAATGGGSGTEAYWRDFAFAFTPAELAHLRHAPLHDVIMGGNPFGGGAGDVDPAAFEAAERDESGLELELRTRATYSWGEPVVAEIKLAATDPAGVAVVPSLHPKDDRMSIAVRRPSGRVVLHRPLLRRCTHEARTRRLRPGLAIYDSAYIGADSFGASFDEPGEYRVRGRYTAPDGSVVVSPEVRLRIRPPMTEEDQRVGELLVGTQTGWLFQTLGSRAAALQSGNDALQEVIDEHGAHPLATYARLVRGFPARRPFKELTTERQLTVHPARPEESAALLREVVAPSGAAGTAPARLDNISLNQAMTALAEAEARRGRDERAGAVLDAIVPTLRSRGVRTRVLERVARDVETSRAALPATDRRGDRS</sequence>
<accession>A0ABP9EK12</accession>
<feature type="compositionally biased region" description="Low complexity" evidence="1">
    <location>
        <begin position="1"/>
        <end position="27"/>
    </location>
</feature>
<name>A0ABP9EK12_9PSEU</name>
<dbReference type="Proteomes" id="UP001500457">
    <property type="component" value="Unassembled WGS sequence"/>
</dbReference>
<dbReference type="SUPFAM" id="SSF55486">
    <property type="entry name" value="Metalloproteases ('zincins'), catalytic domain"/>
    <property type="match status" value="1"/>
</dbReference>
<proteinExistence type="predicted"/>
<evidence type="ECO:0000313" key="3">
    <source>
        <dbReference type="Proteomes" id="UP001500457"/>
    </source>
</evidence>
<reference evidence="3" key="1">
    <citation type="journal article" date="2019" name="Int. J. Syst. Evol. Microbiol.">
        <title>The Global Catalogue of Microorganisms (GCM) 10K type strain sequencing project: providing services to taxonomists for standard genome sequencing and annotation.</title>
        <authorList>
            <consortium name="The Broad Institute Genomics Platform"/>
            <consortium name="The Broad Institute Genome Sequencing Center for Infectious Disease"/>
            <person name="Wu L."/>
            <person name="Ma J."/>
        </authorList>
    </citation>
    <scope>NUCLEOTIDE SEQUENCE [LARGE SCALE GENOMIC DNA]</scope>
    <source>
        <strain evidence="3">JCM 17983</strain>
    </source>
</reference>
<feature type="region of interest" description="Disordered" evidence="1">
    <location>
        <begin position="1"/>
        <end position="46"/>
    </location>
</feature>
<protein>
    <submittedName>
        <fullName evidence="2">Uncharacterized protein</fullName>
    </submittedName>
</protein>
<evidence type="ECO:0000313" key="2">
    <source>
        <dbReference type="EMBL" id="GAA4878744.1"/>
    </source>
</evidence>